<dbReference type="AlphaFoldDB" id="A0A250FRP5"/>
<dbReference type="InterPro" id="IPR029045">
    <property type="entry name" value="ClpP/crotonase-like_dom_sf"/>
</dbReference>
<dbReference type="Gene3D" id="3.90.226.10">
    <property type="entry name" value="2-enoyl-CoA Hydratase, Chain A, domain 1"/>
    <property type="match status" value="1"/>
</dbReference>
<evidence type="ECO:0000313" key="4">
    <source>
        <dbReference type="Proteomes" id="UP000217250"/>
    </source>
</evidence>
<gene>
    <name evidence="3" type="ORF">CGC50_12420</name>
</gene>
<reference evidence="4" key="1">
    <citation type="submission" date="2017-06" db="EMBL/GenBank/DDBJ databases">
        <title>Capnocytophaga spp. assemblies.</title>
        <authorList>
            <person name="Gulvik C.A."/>
        </authorList>
    </citation>
    <scope>NUCLEOTIDE SEQUENCE [LARGE SCALE GENOMIC DNA]</scope>
    <source>
        <strain evidence="4">H1496</strain>
    </source>
</reference>
<evidence type="ECO:0000256" key="1">
    <source>
        <dbReference type="ARBA" id="ARBA00008683"/>
    </source>
</evidence>
<dbReference type="RefSeq" id="WP_095911055.1">
    <property type="nucleotide sequence ID" value="NZ_CP022386.1"/>
</dbReference>
<proteinExistence type="inferred from homology"/>
<comment type="similarity">
    <text evidence="1">Belongs to the peptidase S49 family.</text>
</comment>
<protein>
    <recommendedName>
        <fullName evidence="2">Peptidase S49 domain-containing protein</fullName>
    </recommendedName>
</protein>
<evidence type="ECO:0000313" key="3">
    <source>
        <dbReference type="EMBL" id="ATA87859.1"/>
    </source>
</evidence>
<dbReference type="InterPro" id="IPR033855">
    <property type="entry name" value="Protein_C"/>
</dbReference>
<organism evidence="3 4">
    <name type="scientific">Capnocytophaga gingivalis</name>
    <dbReference type="NCBI Taxonomy" id="1017"/>
    <lineage>
        <taxon>Bacteria</taxon>
        <taxon>Pseudomonadati</taxon>
        <taxon>Bacteroidota</taxon>
        <taxon>Flavobacteriia</taxon>
        <taxon>Flavobacteriales</taxon>
        <taxon>Flavobacteriaceae</taxon>
        <taxon>Capnocytophaga</taxon>
    </lineage>
</organism>
<dbReference type="SUPFAM" id="SSF52096">
    <property type="entry name" value="ClpP/crotonase"/>
    <property type="match status" value="1"/>
</dbReference>
<dbReference type="InterPro" id="IPR002142">
    <property type="entry name" value="Peptidase_S49"/>
</dbReference>
<dbReference type="GeneID" id="84809340"/>
<dbReference type="PANTHER" id="PTHR42987:SF4">
    <property type="entry name" value="PROTEASE SOHB-RELATED"/>
    <property type="match status" value="1"/>
</dbReference>
<dbReference type="PANTHER" id="PTHR42987">
    <property type="entry name" value="PEPTIDASE S49"/>
    <property type="match status" value="1"/>
</dbReference>
<dbReference type="GO" id="GO:0008233">
    <property type="term" value="F:peptidase activity"/>
    <property type="evidence" value="ECO:0007669"/>
    <property type="project" value="InterPro"/>
</dbReference>
<evidence type="ECO:0000259" key="2">
    <source>
        <dbReference type="Pfam" id="PF01343"/>
    </source>
</evidence>
<dbReference type="CDD" id="cd07022">
    <property type="entry name" value="S49_Sppa_36K_type"/>
    <property type="match status" value="1"/>
</dbReference>
<dbReference type="Proteomes" id="UP000217250">
    <property type="component" value="Chromosome"/>
</dbReference>
<name>A0A250FRP5_9FLAO</name>
<dbReference type="OrthoDB" id="1490107at2"/>
<dbReference type="GO" id="GO:0006508">
    <property type="term" value="P:proteolysis"/>
    <property type="evidence" value="ECO:0007669"/>
    <property type="project" value="InterPro"/>
</dbReference>
<dbReference type="Pfam" id="PF01343">
    <property type="entry name" value="Peptidase_S49"/>
    <property type="match status" value="1"/>
</dbReference>
<accession>A0A250FRP5</accession>
<sequence length="261" mass="28428">MILSIEKEYLLSIIPGLVKGFKDNAFAASEKLEADYEAKLEVQARSGSASGRDTFPVVVDIYGAIVKHTSYDYIGTQSYGRYLRQLDAHPSVSAIILDINSGGGMVSGTAELAHIIKGIEKPIVAYTNGYMCSAAYWIAAACDKVVSSPFADVIGSIGTMLHTQDYSQLFEKWGAKIYEVYAPESSEKNKLWRDLVAGNDTLAKERLSELAKGFISSVQGYRADIKDDGRVFKGAVYTPKGALEVGLVDEIMSLETLINEI</sequence>
<feature type="domain" description="Peptidase S49" evidence="2">
    <location>
        <begin position="119"/>
        <end position="260"/>
    </location>
</feature>
<dbReference type="EMBL" id="CP022386">
    <property type="protein sequence ID" value="ATA87859.1"/>
    <property type="molecule type" value="Genomic_DNA"/>
</dbReference>
<dbReference type="KEGG" id="cgh:CGC50_12420"/>